<protein>
    <recommendedName>
        <fullName evidence="3">Phospholipase D N-terminal domain-containing protein</fullName>
    </recommendedName>
</protein>
<accession>A0A0S2K2V4</accession>
<dbReference type="NCBIfam" id="TIGR01409">
    <property type="entry name" value="TAT_signal_seq"/>
    <property type="match status" value="1"/>
</dbReference>
<dbReference type="KEGG" id="pphe:PP2015_1898"/>
<feature type="chain" id="PRO_5006600996" description="Phospholipase D N-terminal domain-containing protein" evidence="2">
    <location>
        <begin position="28"/>
        <end position="179"/>
    </location>
</feature>
<reference evidence="4 5" key="1">
    <citation type="submission" date="2015-11" db="EMBL/GenBank/DDBJ databases">
        <authorList>
            <person name="Zhang Y."/>
            <person name="Guo Z."/>
        </authorList>
    </citation>
    <scope>NUCLEOTIDE SEQUENCE [LARGE SCALE GENOMIC DNA]</scope>
    <source>
        <strain evidence="4 5">KCTC 12086</strain>
    </source>
</reference>
<dbReference type="PROSITE" id="PS51318">
    <property type="entry name" value="TAT"/>
    <property type="match status" value="1"/>
</dbReference>
<dbReference type="RefSeq" id="WP_058030061.1">
    <property type="nucleotide sequence ID" value="NZ_CP013187.1"/>
</dbReference>
<dbReference type="PATRIC" id="fig|161398.10.peg.1926"/>
<evidence type="ECO:0000256" key="2">
    <source>
        <dbReference type="SAM" id="SignalP"/>
    </source>
</evidence>
<dbReference type="Pfam" id="PF16655">
    <property type="entry name" value="PhoD_N"/>
    <property type="match status" value="1"/>
</dbReference>
<dbReference type="InterPro" id="IPR019546">
    <property type="entry name" value="TAT_signal_bac_arc"/>
</dbReference>
<dbReference type="STRING" id="161398.PP2015_1898"/>
<gene>
    <name evidence="4" type="ORF">PP2015_1898</name>
</gene>
<dbReference type="Proteomes" id="UP000061457">
    <property type="component" value="Chromosome I"/>
</dbReference>
<proteinExistence type="predicted"/>
<name>A0A0S2K2V4_9GAMM</name>
<evidence type="ECO:0000256" key="1">
    <source>
        <dbReference type="ARBA" id="ARBA00022729"/>
    </source>
</evidence>
<evidence type="ECO:0000259" key="3">
    <source>
        <dbReference type="Pfam" id="PF16655"/>
    </source>
</evidence>
<dbReference type="InterPro" id="IPR006311">
    <property type="entry name" value="TAT_signal"/>
</dbReference>
<feature type="signal peptide" evidence="2">
    <location>
        <begin position="1"/>
        <end position="27"/>
    </location>
</feature>
<evidence type="ECO:0000313" key="4">
    <source>
        <dbReference type="EMBL" id="ALO42398.1"/>
    </source>
</evidence>
<evidence type="ECO:0000313" key="5">
    <source>
        <dbReference type="Proteomes" id="UP000061457"/>
    </source>
</evidence>
<dbReference type="EMBL" id="CP013187">
    <property type="protein sequence ID" value="ALO42398.1"/>
    <property type="molecule type" value="Genomic_DNA"/>
</dbReference>
<dbReference type="Pfam" id="PF10518">
    <property type="entry name" value="TAT_signal"/>
    <property type="match status" value="1"/>
</dbReference>
<feature type="domain" description="Phospholipase D N-terminal" evidence="3">
    <location>
        <begin position="54"/>
        <end position="129"/>
    </location>
</feature>
<organism evidence="4 5">
    <name type="scientific">Pseudoalteromonas phenolica</name>
    <dbReference type="NCBI Taxonomy" id="161398"/>
    <lineage>
        <taxon>Bacteria</taxon>
        <taxon>Pseudomonadati</taxon>
        <taxon>Pseudomonadota</taxon>
        <taxon>Gammaproteobacteria</taxon>
        <taxon>Alteromonadales</taxon>
        <taxon>Pseudoalteromonadaceae</taxon>
        <taxon>Pseudoalteromonas</taxon>
    </lineage>
</organism>
<dbReference type="AlphaFoldDB" id="A0A0S2K2V4"/>
<dbReference type="OrthoDB" id="9809782at2"/>
<keyword evidence="1 2" id="KW-0732">Signal</keyword>
<dbReference type="InterPro" id="IPR032093">
    <property type="entry name" value="PhoD_N"/>
</dbReference>
<sequence>MTASSRRQFLKAAAAASALTTLSHASANTIISPTTRFVSQENDYHTPPKDKRVTPVIIFARFTPETTNPTFGHERKSEITWQFSTENDFSEVVSEGSMIHLGEKSFSLDVSLEQVPSGTTIYARFLYKGCFLESQTELPSTDYSYSLKPNRTIKTSLINLRKKKTDVILETNLKAQSMA</sequence>
<dbReference type="Gene3D" id="2.60.40.380">
    <property type="entry name" value="Purple acid phosphatase-like, N-terminal"/>
    <property type="match status" value="1"/>
</dbReference>
<keyword evidence="5" id="KW-1185">Reference proteome</keyword>